<dbReference type="Proteomes" id="UP001318860">
    <property type="component" value="Unassembled WGS sequence"/>
</dbReference>
<dbReference type="Pfam" id="PF08387">
    <property type="entry name" value="FBD"/>
    <property type="match status" value="1"/>
</dbReference>
<dbReference type="InterPro" id="IPR006566">
    <property type="entry name" value="FBD"/>
</dbReference>
<reference evidence="2 3" key="1">
    <citation type="journal article" date="2021" name="Comput. Struct. Biotechnol. J.">
        <title>De novo genome assembly of the potent medicinal plant Rehmannia glutinosa using nanopore technology.</title>
        <authorList>
            <person name="Ma L."/>
            <person name="Dong C."/>
            <person name="Song C."/>
            <person name="Wang X."/>
            <person name="Zheng X."/>
            <person name="Niu Y."/>
            <person name="Chen S."/>
            <person name="Feng W."/>
        </authorList>
    </citation>
    <scope>NUCLEOTIDE SEQUENCE [LARGE SCALE GENOMIC DNA]</scope>
    <source>
        <strain evidence="2">DH-2019</strain>
    </source>
</reference>
<evidence type="ECO:0000313" key="3">
    <source>
        <dbReference type="Proteomes" id="UP001318860"/>
    </source>
</evidence>
<feature type="domain" description="FBD" evidence="1">
    <location>
        <begin position="203"/>
        <end position="247"/>
    </location>
</feature>
<evidence type="ECO:0000313" key="2">
    <source>
        <dbReference type="EMBL" id="KAK6131565.1"/>
    </source>
</evidence>
<dbReference type="PANTHER" id="PTHR31900">
    <property type="entry name" value="F-BOX/RNI SUPERFAMILY PROTEIN-RELATED"/>
    <property type="match status" value="1"/>
</dbReference>
<gene>
    <name evidence="2" type="ORF">DH2020_034705</name>
</gene>
<organism evidence="2 3">
    <name type="scientific">Rehmannia glutinosa</name>
    <name type="common">Chinese foxglove</name>
    <dbReference type="NCBI Taxonomy" id="99300"/>
    <lineage>
        <taxon>Eukaryota</taxon>
        <taxon>Viridiplantae</taxon>
        <taxon>Streptophyta</taxon>
        <taxon>Embryophyta</taxon>
        <taxon>Tracheophyta</taxon>
        <taxon>Spermatophyta</taxon>
        <taxon>Magnoliopsida</taxon>
        <taxon>eudicotyledons</taxon>
        <taxon>Gunneridae</taxon>
        <taxon>Pentapetalae</taxon>
        <taxon>asterids</taxon>
        <taxon>lamiids</taxon>
        <taxon>Lamiales</taxon>
        <taxon>Orobanchaceae</taxon>
        <taxon>Rehmannieae</taxon>
        <taxon>Rehmannia</taxon>
    </lineage>
</organism>
<protein>
    <recommendedName>
        <fullName evidence="1">FBD domain-containing protein</fullName>
    </recommendedName>
</protein>
<dbReference type="SUPFAM" id="SSF52047">
    <property type="entry name" value="RNI-like"/>
    <property type="match status" value="1"/>
</dbReference>
<name>A0ABR0VAV1_REHGL</name>
<accession>A0ABR0VAV1</accession>
<dbReference type="InterPro" id="IPR032675">
    <property type="entry name" value="LRR_dom_sf"/>
</dbReference>
<dbReference type="PANTHER" id="PTHR31900:SF34">
    <property type="entry name" value="EMB|CAB62440.1-RELATED"/>
    <property type="match status" value="1"/>
</dbReference>
<proteinExistence type="predicted"/>
<dbReference type="EMBL" id="JABTTQ020001350">
    <property type="protein sequence ID" value="KAK6131565.1"/>
    <property type="molecule type" value="Genomic_DNA"/>
</dbReference>
<dbReference type="Gene3D" id="3.80.10.10">
    <property type="entry name" value="Ribonuclease Inhibitor"/>
    <property type="match status" value="1"/>
</dbReference>
<keyword evidence="3" id="KW-1185">Reference proteome</keyword>
<dbReference type="InterPro" id="IPR050232">
    <property type="entry name" value="FBL13/AtMIF1-like"/>
</dbReference>
<comment type="caution">
    <text evidence="2">The sequence shown here is derived from an EMBL/GenBank/DDBJ whole genome shotgun (WGS) entry which is preliminary data.</text>
</comment>
<evidence type="ECO:0000259" key="1">
    <source>
        <dbReference type="Pfam" id="PF08387"/>
    </source>
</evidence>
<sequence length="252" mass="28724">MPNLKRLEIFSVDSGVTNLLPGCPALKELMIMEITEDNLQYMGVTIQSATITSLIIKNSTVHTSECYGKVYGVKINLPQLRYPQIQGCLTNEIISQLPASLAETDVSFKMNITTEEGCYYSECELYFIESLSNLKCLKFSSDKMHSENANFRLREFIRFDNLTKLDISADGVLVKKIIESADNLEVIILREVDVHLRDWLEPPKQVPRCLSSHLKKVRIDNFASTMPEFELLQYLIRNGRVLNKIEIISLTP</sequence>